<evidence type="ECO:0000313" key="2">
    <source>
        <dbReference type="Proteomes" id="UP000244240"/>
    </source>
</evidence>
<dbReference type="Proteomes" id="UP000244240">
    <property type="component" value="Unassembled WGS sequence"/>
</dbReference>
<evidence type="ECO:0008006" key="3">
    <source>
        <dbReference type="Google" id="ProtNLM"/>
    </source>
</evidence>
<evidence type="ECO:0000313" key="1">
    <source>
        <dbReference type="EMBL" id="PTX53698.1"/>
    </source>
</evidence>
<dbReference type="AlphaFoldDB" id="A0A2T6BC96"/>
<dbReference type="RefSeq" id="WP_108025681.1">
    <property type="nucleotide sequence ID" value="NZ_QBKR01000027.1"/>
</dbReference>
<name>A0A2T6BC96_9BACL</name>
<dbReference type="EMBL" id="QBKR01000027">
    <property type="protein sequence ID" value="PTX53698.1"/>
    <property type="molecule type" value="Genomic_DNA"/>
</dbReference>
<gene>
    <name evidence="1" type="ORF">C8P63_12718</name>
</gene>
<organism evidence="1 2">
    <name type="scientific">Melghirimyces profundicolus</name>
    <dbReference type="NCBI Taxonomy" id="1242148"/>
    <lineage>
        <taxon>Bacteria</taxon>
        <taxon>Bacillati</taxon>
        <taxon>Bacillota</taxon>
        <taxon>Bacilli</taxon>
        <taxon>Bacillales</taxon>
        <taxon>Thermoactinomycetaceae</taxon>
        <taxon>Melghirimyces</taxon>
    </lineage>
</organism>
<accession>A0A2T6BC96</accession>
<proteinExistence type="predicted"/>
<dbReference type="OrthoDB" id="9810528at2"/>
<reference evidence="1 2" key="1">
    <citation type="submission" date="2018-04" db="EMBL/GenBank/DDBJ databases">
        <title>Genomic Encyclopedia of Archaeal and Bacterial Type Strains, Phase II (KMG-II): from individual species to whole genera.</title>
        <authorList>
            <person name="Goeker M."/>
        </authorList>
    </citation>
    <scope>NUCLEOTIDE SEQUENCE [LARGE SCALE GENOMIC DNA]</scope>
    <source>
        <strain evidence="1 2">DSM 45787</strain>
    </source>
</reference>
<protein>
    <recommendedName>
        <fullName evidence="3">Zinc dependent phospholipase C</fullName>
    </recommendedName>
</protein>
<keyword evidence="2" id="KW-1185">Reference proteome</keyword>
<sequence length="301" mass="34776">MPNVWSHILFGKRVRARAGQSEPRDWHPFNLGCQGPDSLLYHNFWPWKRDDSVRRLGSAIHRRHCGPFLLDLIRAAADVPDMREYVAGFLTHHILDRKTHPYIIYRSGNGKYKHQKLEVIIDTLLAERLAGWKTWKTPVVPLIDVGRTLPREWAEVLHGTARKHFPEETAAVLPGHWDEAYRHMKRALRIFYDPCGVKWFLTLGKIGPFRYRPVRSETDYLNESKREWLHPAVPEEAHRESFMELWEVAVEEGADLLGTTCRLWEGEGSWTALCRGIGNLSYDTGKECGANLKNRVAAPLV</sequence>
<comment type="caution">
    <text evidence="1">The sequence shown here is derived from an EMBL/GenBank/DDBJ whole genome shotgun (WGS) entry which is preliminary data.</text>
</comment>